<keyword evidence="5" id="KW-1185">Reference proteome</keyword>
<dbReference type="EMBL" id="JAGSPC010000001">
    <property type="protein sequence ID" value="MBV7258909.1"/>
    <property type="molecule type" value="Genomic_DNA"/>
</dbReference>
<dbReference type="InterPro" id="IPR010930">
    <property type="entry name" value="Flg_bb/hook_C_dom"/>
</dbReference>
<keyword evidence="2" id="KW-0975">Bacterial flagellum</keyword>
<dbReference type="AlphaFoldDB" id="A0A9X1JM14"/>
<evidence type="ECO:0000313" key="5">
    <source>
        <dbReference type="Proteomes" id="UP001138681"/>
    </source>
</evidence>
<dbReference type="InterPro" id="IPR006299">
    <property type="entry name" value="FlgC"/>
</dbReference>
<comment type="subunit">
    <text evidence="2">The basal body constitutes a major portion of the flagellar organelle and consists of four rings (L,P,S, and M) mounted on a central rod. The rod consists of about 26 subunits of FlgG in the distal portion, and FlgB, FlgC and FlgF are thought to build up the proximal portion of the rod with about 6 subunits each.</text>
</comment>
<name>A0A9X1JM14_9SPHN</name>
<dbReference type="Proteomes" id="UP001138681">
    <property type="component" value="Unassembled WGS sequence"/>
</dbReference>
<gene>
    <name evidence="4" type="primary">flgC</name>
    <name evidence="4" type="ORF">KCG46_04860</name>
</gene>
<dbReference type="GO" id="GO:0030694">
    <property type="term" value="C:bacterial-type flagellum basal body, rod"/>
    <property type="evidence" value="ECO:0007669"/>
    <property type="project" value="UniProtKB-UniRule"/>
</dbReference>
<keyword evidence="4" id="KW-0282">Flagellum</keyword>
<dbReference type="NCBIfam" id="TIGR01395">
    <property type="entry name" value="FlgC"/>
    <property type="match status" value="1"/>
</dbReference>
<comment type="caution">
    <text evidence="4">The sequence shown here is derived from an EMBL/GenBank/DDBJ whole genome shotgun (WGS) entry which is preliminary data.</text>
</comment>
<evidence type="ECO:0000259" key="3">
    <source>
        <dbReference type="Pfam" id="PF06429"/>
    </source>
</evidence>
<dbReference type="Pfam" id="PF06429">
    <property type="entry name" value="Flg_bbr_C"/>
    <property type="match status" value="1"/>
</dbReference>
<accession>A0A9X1JM14</accession>
<protein>
    <recommendedName>
        <fullName evidence="2">Flagellar basal-body rod protein FlgC</fullName>
    </recommendedName>
</protein>
<keyword evidence="4" id="KW-0966">Cell projection</keyword>
<comment type="subcellular location">
    <subcellularLocation>
        <location evidence="2">Bacterial flagellum basal body</location>
    </subcellularLocation>
</comment>
<evidence type="ECO:0000256" key="1">
    <source>
        <dbReference type="ARBA" id="ARBA00009677"/>
    </source>
</evidence>
<feature type="domain" description="Flagellar basal-body/hook protein C-terminal" evidence="3">
    <location>
        <begin position="92"/>
        <end position="133"/>
    </location>
</feature>
<evidence type="ECO:0000256" key="2">
    <source>
        <dbReference type="RuleBase" id="RU362062"/>
    </source>
</evidence>
<comment type="similarity">
    <text evidence="1">Belongs to the flagella basal body rod proteins family.</text>
</comment>
<keyword evidence="4" id="KW-0969">Cilium</keyword>
<sequence>MSDSNPMTLFSMTERAMSAQMVRMNAATSNLANAGSVASSEAEAYRPIRVRFASELDQATGLSGVRSDGIVRSETAPVKRYEPSNPLADAEGHVWEAPVDESAEMIEIMESARQYQNLVQALTTAKQLMLETLRSN</sequence>
<dbReference type="GO" id="GO:0071973">
    <property type="term" value="P:bacterial-type flagellum-dependent cell motility"/>
    <property type="evidence" value="ECO:0007669"/>
    <property type="project" value="UniProtKB-UniRule"/>
</dbReference>
<evidence type="ECO:0000313" key="4">
    <source>
        <dbReference type="EMBL" id="MBV7258909.1"/>
    </source>
</evidence>
<reference evidence="4" key="1">
    <citation type="submission" date="2021-04" db="EMBL/GenBank/DDBJ databases">
        <authorList>
            <person name="Pira H."/>
            <person name="Risdian C."/>
            <person name="Wink J."/>
        </authorList>
    </citation>
    <scope>NUCLEOTIDE SEQUENCE</scope>
    <source>
        <strain evidence="4">WH158</strain>
    </source>
</reference>
<proteinExistence type="inferred from homology"/>
<organism evidence="4 5">
    <name type="scientific">Erythrobacter crassostreae</name>
    <dbReference type="NCBI Taxonomy" id="2828328"/>
    <lineage>
        <taxon>Bacteria</taxon>
        <taxon>Pseudomonadati</taxon>
        <taxon>Pseudomonadota</taxon>
        <taxon>Alphaproteobacteria</taxon>
        <taxon>Sphingomonadales</taxon>
        <taxon>Erythrobacteraceae</taxon>
        <taxon>Erythrobacter/Porphyrobacter group</taxon>
        <taxon>Erythrobacter</taxon>
    </lineage>
</organism>